<comment type="caution">
    <text evidence="1">The sequence shown here is derived from an EMBL/GenBank/DDBJ whole genome shotgun (WGS) entry which is preliminary data.</text>
</comment>
<dbReference type="PROSITE" id="PS51257">
    <property type="entry name" value="PROKAR_LIPOPROTEIN"/>
    <property type="match status" value="1"/>
</dbReference>
<evidence type="ECO:0008006" key="3">
    <source>
        <dbReference type="Google" id="ProtNLM"/>
    </source>
</evidence>
<gene>
    <name evidence="1" type="ORF">HPO_09343</name>
</gene>
<name>A0A062VGY4_9PROT</name>
<sequence length="378" mass="41462">MKRLVLAATLIGLGACANHAPGKQGVMGLPGFMNETQTIARQRPALPVTHYIRWNPGDRLMHGLELDYISGMSQRDYLFEEPNQGLFRPMVDSSLKGSGLEAKTAAGARYALQIEFHELKSDAFGRHFAGTTSATYRVVDRRTGQPVYENLIRSSFLAEYPGLNEDDASFAYNVSAPGVIASTAVFGAFTLYEGGLVEVWNNNRKLQNFFGGSSIDELSQAEWNDVYQGYVWTAGISALSGPALVLLGQMNPLNYAALQTDPANYLPLGLSSADEKQKAAAATRHGNLSTVGEGSRNARTRAQQLNTHILAQSLTYFLLDLAQSEDVRLTQLVSCQSDEYTADAMIQAVRMKSKIITDNCLDYVKKDQRRGVPITAYR</sequence>
<dbReference type="eggNOG" id="ENOG502ZPTR">
    <property type="taxonomic scope" value="Bacteria"/>
</dbReference>
<dbReference type="OrthoDB" id="7616366at2"/>
<reference evidence="1 2" key="1">
    <citation type="journal article" date="2014" name="Antonie Van Leeuwenhoek">
        <title>Hyphomonas beringensis sp. nov. and Hyphomonas chukchiensis sp. nov., isolated from surface seawater of the Bering Sea and Chukchi Sea.</title>
        <authorList>
            <person name="Li C."/>
            <person name="Lai Q."/>
            <person name="Li G."/>
            <person name="Dong C."/>
            <person name="Wang J."/>
            <person name="Liao Y."/>
            <person name="Shao Z."/>
        </authorList>
    </citation>
    <scope>NUCLEOTIDE SEQUENCE [LARGE SCALE GENOMIC DNA]</scope>
    <source>
        <strain evidence="1 2">PS728</strain>
    </source>
</reference>
<dbReference type="PATRIC" id="fig|1280954.3.peg.1893"/>
<dbReference type="STRING" id="1280954.HPO_09343"/>
<organism evidence="1 2">
    <name type="scientific">Hyphomonas polymorpha PS728</name>
    <dbReference type="NCBI Taxonomy" id="1280954"/>
    <lineage>
        <taxon>Bacteria</taxon>
        <taxon>Pseudomonadati</taxon>
        <taxon>Pseudomonadota</taxon>
        <taxon>Alphaproteobacteria</taxon>
        <taxon>Hyphomonadales</taxon>
        <taxon>Hyphomonadaceae</taxon>
        <taxon>Hyphomonas</taxon>
    </lineage>
</organism>
<dbReference type="RefSeq" id="WP_035597487.1">
    <property type="nucleotide sequence ID" value="NZ_ARYM01000009.1"/>
</dbReference>
<proteinExistence type="predicted"/>
<dbReference type="AlphaFoldDB" id="A0A062VGY4"/>
<evidence type="ECO:0000313" key="1">
    <source>
        <dbReference type="EMBL" id="KCZ98749.1"/>
    </source>
</evidence>
<protein>
    <recommendedName>
        <fullName evidence="3">Lipoprotein</fullName>
    </recommendedName>
</protein>
<dbReference type="Proteomes" id="UP000027100">
    <property type="component" value="Unassembled WGS sequence"/>
</dbReference>
<dbReference type="EMBL" id="ARYM01000009">
    <property type="protein sequence ID" value="KCZ98749.1"/>
    <property type="molecule type" value="Genomic_DNA"/>
</dbReference>
<accession>A0A062VGY4</accession>
<keyword evidence="2" id="KW-1185">Reference proteome</keyword>
<evidence type="ECO:0000313" key="2">
    <source>
        <dbReference type="Proteomes" id="UP000027100"/>
    </source>
</evidence>